<dbReference type="NCBIfam" id="NF045891">
    <property type="entry name" value="ICE_Mbov_0400"/>
    <property type="match status" value="1"/>
</dbReference>
<name>C5J5L8_MESCH</name>
<sequence length="159" mass="19361">MAFDEQGNIIPGHIVILANNWEKFDMYYLKTRPAYDENFKLVEPRPGEIYLPKTKKQKYFQKVDSYVDCSEIYMLNDYDFNTLVRKNKRFKYTDIADVEYSNAMKIFTQIQNNHKREPKELIYRRVLYDKETNTVQLELQEFSHPNLEQQERFLHQEKN</sequence>
<dbReference type="KEGG" id="mco:MCJ_000660"/>
<protein>
    <submittedName>
        <fullName evidence="1">Uncharacterized protein</fullName>
    </submittedName>
</protein>
<accession>C5J5L8</accession>
<reference evidence="2" key="1">
    <citation type="journal article" date="2009" name="BMC Bioinformatics">
        <title>The Mycoplasma conjunctivae genome sequencing, annotation and analysis.</title>
        <authorList>
            <person name="Calderon-Copete S.P."/>
            <person name="Wigger G."/>
            <person name="Wunderlin C."/>
            <person name="Schmidheini T."/>
            <person name="Frey J."/>
            <person name="Quail M.A."/>
            <person name="Falquet L."/>
        </authorList>
    </citation>
    <scope>NUCLEOTIDE SEQUENCE [LARGE SCALE GENOMIC DNA]</scope>
    <source>
        <strain evidence="2">ATCC 25834 / NCTC 10147 / HRC/581</strain>
    </source>
</reference>
<dbReference type="AlphaFoldDB" id="C5J5L8"/>
<dbReference type="Proteomes" id="UP000001491">
    <property type="component" value="Chromosome"/>
</dbReference>
<proteinExistence type="predicted"/>
<evidence type="ECO:0000313" key="2">
    <source>
        <dbReference type="Proteomes" id="UP000001491"/>
    </source>
</evidence>
<gene>
    <name evidence="1" type="ordered locus">MCJ_000660</name>
</gene>
<evidence type="ECO:0000313" key="1">
    <source>
        <dbReference type="EMBL" id="CAT04741.1"/>
    </source>
</evidence>
<keyword evidence="2" id="KW-1185">Reference proteome</keyword>
<dbReference type="EMBL" id="FM864216">
    <property type="protein sequence ID" value="CAT04741.1"/>
    <property type="molecule type" value="Genomic_DNA"/>
</dbReference>
<organism evidence="1 2">
    <name type="scientific">Mesomycoplasma conjunctivae (strain ATCC 25834 / NCTC 10147 / HRC/581)</name>
    <name type="common">Mycoplasma conjunctivae</name>
    <dbReference type="NCBI Taxonomy" id="572263"/>
    <lineage>
        <taxon>Bacteria</taxon>
        <taxon>Bacillati</taxon>
        <taxon>Mycoplasmatota</taxon>
        <taxon>Mycoplasmoidales</taxon>
        <taxon>Metamycoplasmataceae</taxon>
        <taxon>Mesomycoplasma</taxon>
    </lineage>
</organism>
<dbReference type="HOGENOM" id="CLU_1658832_0_0_14"/>